<dbReference type="Proteomes" id="UP000301751">
    <property type="component" value="Unassembled WGS sequence"/>
</dbReference>
<proteinExistence type="predicted"/>
<feature type="region of interest" description="Disordered" evidence="1">
    <location>
        <begin position="33"/>
        <end position="63"/>
    </location>
</feature>
<dbReference type="AlphaFoldDB" id="A0A480AQK9"/>
<feature type="signal peptide" evidence="2">
    <location>
        <begin position="1"/>
        <end position="22"/>
    </location>
</feature>
<feature type="chain" id="PRO_5019782223" description="Gram-positive cocci surface proteins LPxTG domain-containing protein" evidence="2">
    <location>
        <begin position="23"/>
        <end position="93"/>
    </location>
</feature>
<dbReference type="RefSeq" id="WP_137733444.1">
    <property type="nucleotide sequence ID" value="NZ_BJCL01000006.1"/>
</dbReference>
<reference evidence="4" key="1">
    <citation type="submission" date="2019-03" db="EMBL/GenBank/DDBJ databases">
        <title>Aquabacterium pictum sp.nov., the first bacteriochlorophyll a-containing freshwater bacterium in the genus Aquabacterium of the class Betaproteobacteria.</title>
        <authorList>
            <person name="Hirose S."/>
            <person name="Tank M."/>
            <person name="Hara E."/>
            <person name="Tamaki H."/>
            <person name="Takaichi S."/>
            <person name="Haruta S."/>
            <person name="Hanada S."/>
        </authorList>
    </citation>
    <scope>NUCLEOTIDE SEQUENCE [LARGE SCALE GENOMIC DNA]</scope>
    <source>
        <strain evidence="4">W35</strain>
    </source>
</reference>
<sequence length="93" mass="9355">MLRFRPMATVAVLLLTALAAPASQEMAAADGRPLPVVAQRSPPEVAAPVQSPSARAPDAADAAEAEGSTTALALLLAGLGAVGLMASRLRRPD</sequence>
<protein>
    <recommendedName>
        <fullName evidence="5">Gram-positive cocci surface proteins LPxTG domain-containing protein</fullName>
    </recommendedName>
</protein>
<evidence type="ECO:0008006" key="5">
    <source>
        <dbReference type="Google" id="ProtNLM"/>
    </source>
</evidence>
<comment type="caution">
    <text evidence="3">The sequence shown here is derived from an EMBL/GenBank/DDBJ whole genome shotgun (WGS) entry which is preliminary data.</text>
</comment>
<evidence type="ECO:0000313" key="3">
    <source>
        <dbReference type="EMBL" id="GCL63723.1"/>
    </source>
</evidence>
<evidence type="ECO:0000256" key="1">
    <source>
        <dbReference type="SAM" id="MobiDB-lite"/>
    </source>
</evidence>
<organism evidence="3 4">
    <name type="scientific">Pseudaquabacterium pictum</name>
    <dbReference type="NCBI Taxonomy" id="2315236"/>
    <lineage>
        <taxon>Bacteria</taxon>
        <taxon>Pseudomonadati</taxon>
        <taxon>Pseudomonadota</taxon>
        <taxon>Betaproteobacteria</taxon>
        <taxon>Burkholderiales</taxon>
        <taxon>Sphaerotilaceae</taxon>
        <taxon>Pseudaquabacterium</taxon>
    </lineage>
</organism>
<keyword evidence="4" id="KW-1185">Reference proteome</keyword>
<feature type="compositionally biased region" description="Low complexity" evidence="1">
    <location>
        <begin position="52"/>
        <end position="63"/>
    </location>
</feature>
<dbReference type="EMBL" id="BJCL01000006">
    <property type="protein sequence ID" value="GCL63723.1"/>
    <property type="molecule type" value="Genomic_DNA"/>
</dbReference>
<evidence type="ECO:0000313" key="4">
    <source>
        <dbReference type="Proteomes" id="UP000301751"/>
    </source>
</evidence>
<accession>A0A480AQK9</accession>
<name>A0A480AQK9_9BURK</name>
<evidence type="ECO:0000256" key="2">
    <source>
        <dbReference type="SAM" id="SignalP"/>
    </source>
</evidence>
<gene>
    <name evidence="3" type="ORF">AQPW35_28040</name>
</gene>
<keyword evidence="2" id="KW-0732">Signal</keyword>